<evidence type="ECO:0000256" key="1">
    <source>
        <dbReference type="SAM" id="SignalP"/>
    </source>
</evidence>
<dbReference type="InterPro" id="IPR018392">
    <property type="entry name" value="LysM"/>
</dbReference>
<dbReference type="Proteomes" id="UP000256388">
    <property type="component" value="Unassembled WGS sequence"/>
</dbReference>
<dbReference type="Gene3D" id="3.10.350.10">
    <property type="entry name" value="LysM domain"/>
    <property type="match status" value="2"/>
</dbReference>
<dbReference type="InterPro" id="IPR016047">
    <property type="entry name" value="M23ase_b-sheet_dom"/>
</dbReference>
<evidence type="ECO:0000313" key="3">
    <source>
        <dbReference type="EMBL" id="REG10875.1"/>
    </source>
</evidence>
<organism evidence="3 4">
    <name type="scientific">Pelolinea submarina</name>
    <dbReference type="NCBI Taxonomy" id="913107"/>
    <lineage>
        <taxon>Bacteria</taxon>
        <taxon>Bacillati</taxon>
        <taxon>Chloroflexota</taxon>
        <taxon>Anaerolineae</taxon>
        <taxon>Anaerolineales</taxon>
        <taxon>Anaerolineaceae</taxon>
        <taxon>Pelolinea</taxon>
    </lineage>
</organism>
<dbReference type="PANTHER" id="PTHR21666">
    <property type="entry name" value="PEPTIDASE-RELATED"/>
    <property type="match status" value="1"/>
</dbReference>
<dbReference type="InterPro" id="IPR036779">
    <property type="entry name" value="LysM_dom_sf"/>
</dbReference>
<dbReference type="CDD" id="cd00118">
    <property type="entry name" value="LysM"/>
    <property type="match status" value="2"/>
</dbReference>
<name>A0A3E0AGU3_9CHLR</name>
<feature type="signal peptide" evidence="1">
    <location>
        <begin position="1"/>
        <end position="24"/>
    </location>
</feature>
<keyword evidence="4" id="KW-1185">Reference proteome</keyword>
<dbReference type="PANTHER" id="PTHR21666:SF285">
    <property type="entry name" value="M23 FAMILY METALLOPEPTIDASE"/>
    <property type="match status" value="1"/>
</dbReference>
<feature type="domain" description="LysM" evidence="2">
    <location>
        <begin position="86"/>
        <end position="130"/>
    </location>
</feature>
<dbReference type="InterPro" id="IPR011055">
    <property type="entry name" value="Dup_hybrid_motif"/>
</dbReference>
<accession>A0A3E0AGU3</accession>
<dbReference type="Pfam" id="PF01476">
    <property type="entry name" value="LysM"/>
    <property type="match status" value="2"/>
</dbReference>
<dbReference type="SMART" id="SM00257">
    <property type="entry name" value="LysM"/>
    <property type="match status" value="2"/>
</dbReference>
<keyword evidence="1" id="KW-0732">Signal</keyword>
<gene>
    <name evidence="3" type="ORF">DFR64_0743</name>
</gene>
<reference evidence="3 4" key="1">
    <citation type="submission" date="2018-08" db="EMBL/GenBank/DDBJ databases">
        <title>Genomic Encyclopedia of Type Strains, Phase IV (KMG-IV): sequencing the most valuable type-strain genomes for metagenomic binning, comparative biology and taxonomic classification.</title>
        <authorList>
            <person name="Goeker M."/>
        </authorList>
    </citation>
    <scope>NUCLEOTIDE SEQUENCE [LARGE SCALE GENOMIC DNA]</scope>
    <source>
        <strain evidence="3 4">DSM 23923</strain>
    </source>
</reference>
<dbReference type="InterPro" id="IPR050570">
    <property type="entry name" value="Cell_wall_metabolism_enzyme"/>
</dbReference>
<dbReference type="PROSITE" id="PS51782">
    <property type="entry name" value="LYSM"/>
    <property type="match status" value="2"/>
</dbReference>
<dbReference type="SUPFAM" id="SSF54106">
    <property type="entry name" value="LysM domain"/>
    <property type="match status" value="1"/>
</dbReference>
<comment type="caution">
    <text evidence="3">The sequence shown here is derived from an EMBL/GenBank/DDBJ whole genome shotgun (WGS) entry which is preliminary data.</text>
</comment>
<feature type="domain" description="LysM" evidence="2">
    <location>
        <begin position="31"/>
        <end position="75"/>
    </location>
</feature>
<dbReference type="AlphaFoldDB" id="A0A3E0AGU3"/>
<dbReference type="Gene3D" id="2.70.70.10">
    <property type="entry name" value="Glucose Permease (Domain IIA)"/>
    <property type="match status" value="1"/>
</dbReference>
<protein>
    <submittedName>
        <fullName evidence="3">LysM domain-containing protein</fullName>
    </submittedName>
</protein>
<evidence type="ECO:0000313" key="4">
    <source>
        <dbReference type="Proteomes" id="UP000256388"/>
    </source>
</evidence>
<sequence length="468" mass="51071">MYKKILSIIIALMFLLSSVKTVNAQDEGPNPVYIVQSGENLTQIAEKFGISVMDLIAANDIVDSNVISEGTQLIIPGITGISGVLTTTPVEFGETFSSILRRYKISQENFQILNSITSPAEIYVGSNLILPEGQDENAFNNSVVLGADDSLLVAALRNNLNPWYLGSINQVSQSITLPNEVLFFYSSEIAGFTSSVSEHISKIELSPLPIVQGHTSVIRIYTDGPATISGTLGGYTLNFFRDEADQYYYALQGIHALAQPGLMDLRLDGQFDAGGSFSAEQMILMESGNYPNEELTVESTTIEKEVNDREAADIAQILNPISQQKMWNGVFRFPVDGALDNDTMAFSSYYGSRRSYNGGQYFGFHGGLDFMVVVNSLNVYAPAPGVVAFTGTTDIRGNTIFIDHGQGIYTGYAHLSEIQVNVGDHVEVGQIIGQIGKTGRVTGPHLHWDIWVNGNAVDPFDWVDNIYP</sequence>
<dbReference type="Pfam" id="PF01551">
    <property type="entry name" value="Peptidase_M23"/>
    <property type="match status" value="1"/>
</dbReference>
<dbReference type="EMBL" id="QUMS01000001">
    <property type="protein sequence ID" value="REG10875.1"/>
    <property type="molecule type" value="Genomic_DNA"/>
</dbReference>
<dbReference type="SUPFAM" id="SSF51261">
    <property type="entry name" value="Duplicated hybrid motif"/>
    <property type="match status" value="1"/>
</dbReference>
<evidence type="ECO:0000259" key="2">
    <source>
        <dbReference type="PROSITE" id="PS51782"/>
    </source>
</evidence>
<proteinExistence type="predicted"/>
<feature type="chain" id="PRO_5017799775" evidence="1">
    <location>
        <begin position="25"/>
        <end position="468"/>
    </location>
</feature>
<dbReference type="CDD" id="cd12797">
    <property type="entry name" value="M23_peptidase"/>
    <property type="match status" value="1"/>
</dbReference>
<dbReference type="GO" id="GO:0004222">
    <property type="term" value="F:metalloendopeptidase activity"/>
    <property type="evidence" value="ECO:0007669"/>
    <property type="project" value="TreeGrafter"/>
</dbReference>